<name>A0ABD6DR50_9EURY</name>
<dbReference type="InterPro" id="IPR017871">
    <property type="entry name" value="ABC_transporter-like_CS"/>
</dbReference>
<evidence type="ECO:0000256" key="3">
    <source>
        <dbReference type="ARBA" id="ARBA00022741"/>
    </source>
</evidence>
<dbReference type="InterPro" id="IPR027417">
    <property type="entry name" value="P-loop_NTPase"/>
</dbReference>
<keyword evidence="2" id="KW-0813">Transport</keyword>
<dbReference type="PANTHER" id="PTHR43335:SF4">
    <property type="entry name" value="ABC TRANSPORTER, ATP-BINDING PROTEIN"/>
    <property type="match status" value="1"/>
</dbReference>
<dbReference type="Gene3D" id="3.40.50.300">
    <property type="entry name" value="P-loop containing nucleotide triphosphate hydrolases"/>
    <property type="match status" value="1"/>
</dbReference>
<comment type="similarity">
    <text evidence="1">Belongs to the ABC transporter superfamily.</text>
</comment>
<evidence type="ECO:0000256" key="1">
    <source>
        <dbReference type="ARBA" id="ARBA00005417"/>
    </source>
</evidence>
<gene>
    <name evidence="6" type="ORF">ACFSAS_03870</name>
</gene>
<sequence length="308" mass="32942">MAAIETRSLSKRFGSLHAVRDLDLTVESGEVFGFLGPNGAGKSTTINILLDFVRRSSGDVNVLGYDPERNPQAVRQRIGVLSEGTGFYPRDTARDHVAFAIEMERAGDDPDAVLERVGIADAADRAVGGFSKGMRKRLGLAIALVGDPEILVLDEPLGGLDPEGAQRLREIIRAERDRGAAVFFSSHIMDQVEAICDRVGILHDGELVAVDTVDRLRTSVAEPARFNLVFASVPEDVPAAVRAVDGVTDVTVAGETVRVTCRDPAVKSAVVARVDSLDATIRDIDTPGSSLERVFRSVTDDADGHVDG</sequence>
<evidence type="ECO:0000256" key="4">
    <source>
        <dbReference type="ARBA" id="ARBA00022840"/>
    </source>
</evidence>
<dbReference type="SUPFAM" id="SSF52540">
    <property type="entry name" value="P-loop containing nucleoside triphosphate hydrolases"/>
    <property type="match status" value="1"/>
</dbReference>
<feature type="domain" description="ABC transporter" evidence="5">
    <location>
        <begin position="4"/>
        <end position="229"/>
    </location>
</feature>
<dbReference type="InterPro" id="IPR003593">
    <property type="entry name" value="AAA+_ATPase"/>
</dbReference>
<reference evidence="6 7" key="1">
    <citation type="journal article" date="2019" name="Int. J. Syst. Evol. Microbiol.">
        <title>The Global Catalogue of Microorganisms (GCM) 10K type strain sequencing project: providing services to taxonomists for standard genome sequencing and annotation.</title>
        <authorList>
            <consortium name="The Broad Institute Genomics Platform"/>
            <consortium name="The Broad Institute Genome Sequencing Center for Infectious Disease"/>
            <person name="Wu L."/>
            <person name="Ma J."/>
        </authorList>
    </citation>
    <scope>NUCLEOTIDE SEQUENCE [LARGE SCALE GENOMIC DNA]</scope>
    <source>
        <strain evidence="6 7">CGMCC 1.10387</strain>
    </source>
</reference>
<dbReference type="PANTHER" id="PTHR43335">
    <property type="entry name" value="ABC TRANSPORTER, ATP-BINDING PROTEIN"/>
    <property type="match status" value="1"/>
</dbReference>
<dbReference type="RefSeq" id="WP_256307778.1">
    <property type="nucleotide sequence ID" value="NZ_JANHAW010000002.1"/>
</dbReference>
<dbReference type="InterPro" id="IPR003439">
    <property type="entry name" value="ABC_transporter-like_ATP-bd"/>
</dbReference>
<comment type="caution">
    <text evidence="6">The sequence shown here is derived from an EMBL/GenBank/DDBJ whole genome shotgun (WGS) entry which is preliminary data.</text>
</comment>
<dbReference type="EMBL" id="JBHUDP010000001">
    <property type="protein sequence ID" value="MFD1684747.1"/>
    <property type="molecule type" value="Genomic_DNA"/>
</dbReference>
<evidence type="ECO:0000256" key="2">
    <source>
        <dbReference type="ARBA" id="ARBA00022448"/>
    </source>
</evidence>
<evidence type="ECO:0000259" key="5">
    <source>
        <dbReference type="PROSITE" id="PS50893"/>
    </source>
</evidence>
<evidence type="ECO:0000313" key="7">
    <source>
        <dbReference type="Proteomes" id="UP001597092"/>
    </source>
</evidence>
<dbReference type="SMART" id="SM00382">
    <property type="entry name" value="AAA"/>
    <property type="match status" value="1"/>
</dbReference>
<organism evidence="6 7">
    <name type="scientific">Halobellus litoreus</name>
    <dbReference type="NCBI Taxonomy" id="755310"/>
    <lineage>
        <taxon>Archaea</taxon>
        <taxon>Methanobacteriati</taxon>
        <taxon>Methanobacteriota</taxon>
        <taxon>Stenosarchaea group</taxon>
        <taxon>Halobacteria</taxon>
        <taxon>Halobacteriales</taxon>
        <taxon>Haloferacaceae</taxon>
        <taxon>Halobellus</taxon>
    </lineage>
</organism>
<dbReference type="GO" id="GO:0005524">
    <property type="term" value="F:ATP binding"/>
    <property type="evidence" value="ECO:0007669"/>
    <property type="project" value="UniProtKB-KW"/>
</dbReference>
<dbReference type="AlphaFoldDB" id="A0ABD6DR50"/>
<protein>
    <submittedName>
        <fullName evidence="6">ABC transporter ATP-binding protein</fullName>
    </submittedName>
</protein>
<keyword evidence="4 6" id="KW-0067">ATP-binding</keyword>
<dbReference type="PROSITE" id="PS00211">
    <property type="entry name" value="ABC_TRANSPORTER_1"/>
    <property type="match status" value="1"/>
</dbReference>
<keyword evidence="3" id="KW-0547">Nucleotide-binding</keyword>
<accession>A0ABD6DR50</accession>
<evidence type="ECO:0000313" key="6">
    <source>
        <dbReference type="EMBL" id="MFD1684747.1"/>
    </source>
</evidence>
<dbReference type="Proteomes" id="UP001597092">
    <property type="component" value="Unassembled WGS sequence"/>
</dbReference>
<dbReference type="PROSITE" id="PS50893">
    <property type="entry name" value="ABC_TRANSPORTER_2"/>
    <property type="match status" value="1"/>
</dbReference>
<proteinExistence type="inferred from homology"/>
<dbReference type="Pfam" id="PF00005">
    <property type="entry name" value="ABC_tran"/>
    <property type="match status" value="1"/>
</dbReference>
<dbReference type="CDD" id="cd03230">
    <property type="entry name" value="ABC_DR_subfamily_A"/>
    <property type="match status" value="1"/>
</dbReference>
<keyword evidence="7" id="KW-1185">Reference proteome</keyword>